<dbReference type="Pfam" id="PF00873">
    <property type="entry name" value="ACR_tran"/>
    <property type="match status" value="1"/>
</dbReference>
<keyword evidence="1" id="KW-1133">Transmembrane helix</keyword>
<reference evidence="2 3" key="1">
    <citation type="journal article" date="2019" name="Front. Microbiol.">
        <title>Thermoanaerosceptrum fracticalcis gen. nov. sp. nov., a Novel Fumarate-Fermenting Microorganism From a Deep Fractured Carbonate Aquifer of the US Great Basin.</title>
        <authorList>
            <person name="Hamilton-Brehm S.D."/>
            <person name="Stewart L.E."/>
            <person name="Zavarin M."/>
            <person name="Caldwell M."/>
            <person name="Lawson P.A."/>
            <person name="Onstott T.C."/>
            <person name="Grzymski J."/>
            <person name="Neveux I."/>
            <person name="Lollar B.S."/>
            <person name="Russell C.E."/>
            <person name="Moser D.P."/>
        </authorList>
    </citation>
    <scope>NUCLEOTIDE SEQUENCE [LARGE SCALE GENOMIC DNA]</scope>
    <source>
        <strain evidence="2 3">DRI-13</strain>
    </source>
</reference>
<dbReference type="GO" id="GO:0042910">
    <property type="term" value="F:xenobiotic transmembrane transporter activity"/>
    <property type="evidence" value="ECO:0007669"/>
    <property type="project" value="TreeGrafter"/>
</dbReference>
<feature type="transmembrane region" description="Helical" evidence="1">
    <location>
        <begin position="429"/>
        <end position="449"/>
    </location>
</feature>
<feature type="transmembrane region" description="Helical" evidence="1">
    <location>
        <begin position="384"/>
        <end position="408"/>
    </location>
</feature>
<dbReference type="SUPFAM" id="SSF82866">
    <property type="entry name" value="Multidrug efflux transporter AcrB transmembrane domain"/>
    <property type="match status" value="2"/>
</dbReference>
<dbReference type="RefSeq" id="WP_034420647.1">
    <property type="nucleotide sequence ID" value="NZ_CP045798.1"/>
</dbReference>
<dbReference type="Gene3D" id="3.30.70.1430">
    <property type="entry name" value="Multidrug efflux transporter AcrB pore domain"/>
    <property type="match status" value="2"/>
</dbReference>
<feature type="transmembrane region" description="Helical" evidence="1">
    <location>
        <begin position="863"/>
        <end position="881"/>
    </location>
</feature>
<feature type="transmembrane region" description="Helical" evidence="1">
    <location>
        <begin position="965"/>
        <end position="987"/>
    </location>
</feature>
<dbReference type="SUPFAM" id="SSF82714">
    <property type="entry name" value="Multidrug efflux transporter AcrB TolC docking domain, DN and DC subdomains"/>
    <property type="match status" value="2"/>
</dbReference>
<gene>
    <name evidence="2" type="ORF">BR63_12060</name>
</gene>
<sequence>MRLSDLAVKRPVAIAMVFLVIILLGTVSMGRLNLDLFPELNLPMVLTMTDYEGVGPEEIENLLTRPIEGAIGTVNGVKNIHATSQHGRSVVFVEFAWGTDMSFAVNQIREKIDFIAPMLPKDAKKTLIFKIDPNQMPIMYLGLSGSVDLATLDKITRDIIKPRLERVNGVASVGSDGGVTREIRISAVPQRLQAYGLTLDRIVSYLMMENRNTSAGTVEEGLKEHTVRVTGEFNSVQEIEGLQIPLPSGGYVRLGDLARVEDTFKEKKTFVFMDGQPAVQITVQRQTDANTVKVSDAVHKELAEIRKVLPSGVEIKVSVDSAKFIRQSINRVTSNAMIGAVLAVFILLLFLRNIRSTLIIGTAIPISIIATFILMYFGGLTLNLISLGGLALGIGMMVDNAIVILENIYRYRQNGYSRIEAAMKGANEVAVAVTASTLTSIVVFLPIVYVEGMASQIFRPMALTVSFSLIASLMVALTLVPMLSSKILKVDRINNGNGNGKARFKLISRLSDKWGYLLERLDEKYRTVLHWAINHKKKVVFGTLILFIISCALIPFVGMEFIPKQDTGEYVVNIDLPKGTALRETQRVTEMVETYIAELPEHDWTFYSVGIQSGMFGSSSSPEQAMIRGKLKDKKDRQRNIDQVLDELREKCANIPGARIEIKAQEGSMGPSTSPIDIGIMGDNLEVLQMLSQTIAQRVKEVEGTREVKTSLEDGRPEISIKLNRQKADLYGINASQLSSLVSTAVNGSVATRHRVKGEEIDVRVILDGNYRKNLNDLENLTLMSQTGALVPLGEVADLQITRGPTKIDRRNQTRRVAITGDISGRDLKSVTQDIQLAIKDITLPPGVQLEFGGANKEMMESFQSLGLALILAIILVYMILAAQFEALIYPFVIMFAVPPTLTGVVFSLLATRRTLSVPTFIGIIMLAGIVVNNAIVLVDYINTLRNRDGLSRKEAILKAGPTRLRPILMTTLTTVLALIPSTLGIGEGAELSAPMATAVAGGLTFSTLITLVLIPCMYIILDDIALKVKSWFRRDRKSPGIPEVPAAGGE</sequence>
<protein>
    <submittedName>
        <fullName evidence="2">MMPL family transporter</fullName>
    </submittedName>
</protein>
<feature type="transmembrane region" description="Helical" evidence="1">
    <location>
        <begin position="461"/>
        <end position="483"/>
    </location>
</feature>
<dbReference type="AlphaFoldDB" id="A0A7G6E4H0"/>
<dbReference type="PRINTS" id="PR00702">
    <property type="entry name" value="ACRIFLAVINRP"/>
</dbReference>
<dbReference type="Gene3D" id="3.30.70.1440">
    <property type="entry name" value="Multidrug efflux transporter AcrB pore domain"/>
    <property type="match status" value="1"/>
</dbReference>
<proteinExistence type="predicted"/>
<dbReference type="OrthoDB" id="9757876at2"/>
<keyword evidence="1" id="KW-0812">Transmembrane</keyword>
<dbReference type="GO" id="GO:0005886">
    <property type="term" value="C:plasma membrane"/>
    <property type="evidence" value="ECO:0007669"/>
    <property type="project" value="TreeGrafter"/>
</dbReference>
<keyword evidence="3" id="KW-1185">Reference proteome</keyword>
<name>A0A7G6E4H0_THEFR</name>
<dbReference type="InterPro" id="IPR001036">
    <property type="entry name" value="Acrflvin-R"/>
</dbReference>
<evidence type="ECO:0000313" key="2">
    <source>
        <dbReference type="EMBL" id="QNB46974.1"/>
    </source>
</evidence>
<dbReference type="KEGG" id="tfr:BR63_12060"/>
<dbReference type="Proteomes" id="UP000515847">
    <property type="component" value="Chromosome"/>
</dbReference>
<dbReference type="EMBL" id="CP045798">
    <property type="protein sequence ID" value="QNB46974.1"/>
    <property type="molecule type" value="Genomic_DNA"/>
</dbReference>
<feature type="transmembrane region" description="Helical" evidence="1">
    <location>
        <begin position="358"/>
        <end position="378"/>
    </location>
</feature>
<organism evidence="2 3">
    <name type="scientific">Thermanaerosceptrum fracticalcis</name>
    <dbReference type="NCBI Taxonomy" id="1712410"/>
    <lineage>
        <taxon>Bacteria</taxon>
        <taxon>Bacillati</taxon>
        <taxon>Bacillota</taxon>
        <taxon>Clostridia</taxon>
        <taxon>Eubacteriales</taxon>
        <taxon>Peptococcaceae</taxon>
        <taxon>Thermanaerosceptrum</taxon>
    </lineage>
</organism>
<dbReference type="Gene3D" id="3.30.70.1320">
    <property type="entry name" value="Multidrug efflux transporter AcrB pore domain like"/>
    <property type="match status" value="1"/>
</dbReference>
<evidence type="ECO:0000313" key="3">
    <source>
        <dbReference type="Proteomes" id="UP000515847"/>
    </source>
</evidence>
<feature type="transmembrane region" description="Helical" evidence="1">
    <location>
        <begin position="539"/>
        <end position="558"/>
    </location>
</feature>
<feature type="transmembrane region" description="Helical" evidence="1">
    <location>
        <begin position="332"/>
        <end position="351"/>
    </location>
</feature>
<keyword evidence="1" id="KW-0472">Membrane</keyword>
<feature type="transmembrane region" description="Helical" evidence="1">
    <location>
        <begin position="921"/>
        <end position="944"/>
    </location>
</feature>
<dbReference type="PANTHER" id="PTHR32063">
    <property type="match status" value="1"/>
</dbReference>
<dbReference type="Gene3D" id="1.20.1640.10">
    <property type="entry name" value="Multidrug efflux transporter AcrB transmembrane domain"/>
    <property type="match status" value="2"/>
</dbReference>
<accession>A0A7G6E4H0</accession>
<dbReference type="SUPFAM" id="SSF82693">
    <property type="entry name" value="Multidrug efflux transporter AcrB pore domain, PN1, PN2, PC1 and PC2 subdomains"/>
    <property type="match status" value="3"/>
</dbReference>
<dbReference type="PANTHER" id="PTHR32063:SF0">
    <property type="entry name" value="SWARMING MOTILITY PROTEIN SWRC"/>
    <property type="match status" value="1"/>
</dbReference>
<dbReference type="InterPro" id="IPR027463">
    <property type="entry name" value="AcrB_DN_DC_subdom"/>
</dbReference>
<feature type="transmembrane region" description="Helical" evidence="1">
    <location>
        <begin position="12"/>
        <end position="34"/>
    </location>
</feature>
<feature type="transmembrane region" description="Helical" evidence="1">
    <location>
        <begin position="999"/>
        <end position="1022"/>
    </location>
</feature>
<feature type="transmembrane region" description="Helical" evidence="1">
    <location>
        <begin position="888"/>
        <end position="909"/>
    </location>
</feature>
<evidence type="ECO:0000256" key="1">
    <source>
        <dbReference type="SAM" id="Phobius"/>
    </source>
</evidence>
<dbReference type="Gene3D" id="3.30.2090.10">
    <property type="entry name" value="Multidrug efflux transporter AcrB TolC docking domain, DN and DC subdomains"/>
    <property type="match status" value="2"/>
</dbReference>